<evidence type="ECO:0000256" key="7">
    <source>
        <dbReference type="ARBA" id="ARBA00022777"/>
    </source>
</evidence>
<dbReference type="SUPFAM" id="SSF51110">
    <property type="entry name" value="alpha-D-mannose-specific plant lectins"/>
    <property type="match status" value="2"/>
</dbReference>
<evidence type="ECO:0000259" key="13">
    <source>
        <dbReference type="PROSITE" id="PS50948"/>
    </source>
</evidence>
<dbReference type="Gene3D" id="2.90.10.10">
    <property type="entry name" value="Bulb-type lectin domain"/>
    <property type="match status" value="2"/>
</dbReference>
<feature type="transmembrane region" description="Helical" evidence="11">
    <location>
        <begin position="665"/>
        <end position="686"/>
    </location>
</feature>
<dbReference type="FunFam" id="2.90.10.10:FF:000003">
    <property type="entry name" value="G-type lectin S-receptor-like serine/threonine-protein kinase"/>
    <property type="match status" value="1"/>
</dbReference>
<dbReference type="Gene3D" id="1.10.510.10">
    <property type="entry name" value="Transferase(Phosphotransferase) domain 1"/>
    <property type="match status" value="1"/>
</dbReference>
<dbReference type="SUPFAM" id="SSF57414">
    <property type="entry name" value="Hairpin loop containing domain-like"/>
    <property type="match status" value="1"/>
</dbReference>
<keyword evidence="11" id="KW-1133">Transmembrane helix</keyword>
<dbReference type="GO" id="GO:0048544">
    <property type="term" value="P:recognition of pollen"/>
    <property type="evidence" value="ECO:0007669"/>
    <property type="project" value="InterPro"/>
</dbReference>
<gene>
    <name evidence="14" type="ORF">SLEP1_g29478</name>
</gene>
<dbReference type="CDD" id="cd01098">
    <property type="entry name" value="PAN_AP_plant"/>
    <property type="match status" value="1"/>
</dbReference>
<dbReference type="EMBL" id="BPVZ01000052">
    <property type="protein sequence ID" value="GKV19186.1"/>
    <property type="molecule type" value="Genomic_DNA"/>
</dbReference>
<proteinExistence type="predicted"/>
<evidence type="ECO:0000256" key="6">
    <source>
        <dbReference type="ARBA" id="ARBA00022734"/>
    </source>
</evidence>
<dbReference type="Pfam" id="PF01453">
    <property type="entry name" value="B_lectin"/>
    <property type="match status" value="2"/>
</dbReference>
<feature type="transmembrane region" description="Helical" evidence="11">
    <location>
        <begin position="230"/>
        <end position="251"/>
    </location>
</feature>
<dbReference type="InterPro" id="IPR000858">
    <property type="entry name" value="S_locus_glycoprot_dom"/>
</dbReference>
<feature type="transmembrane region" description="Helical" evidence="11">
    <location>
        <begin position="197"/>
        <end position="218"/>
    </location>
</feature>
<dbReference type="GO" id="GO:0031625">
    <property type="term" value="F:ubiquitin protein ligase binding"/>
    <property type="evidence" value="ECO:0007669"/>
    <property type="project" value="UniProtKB-ARBA"/>
</dbReference>
<comment type="caution">
    <text evidence="14">The sequence shown here is derived from an EMBL/GenBank/DDBJ whole genome shotgun (WGS) entry which is preliminary data.</text>
</comment>
<dbReference type="SMART" id="SM00473">
    <property type="entry name" value="PAN_AP"/>
    <property type="match status" value="1"/>
</dbReference>
<keyword evidence="3" id="KW-0723">Serine/threonine-protein kinase</keyword>
<reference evidence="14 15" key="1">
    <citation type="journal article" date="2021" name="Commun. Biol.">
        <title>The genome of Shorea leprosula (Dipterocarpaceae) highlights the ecological relevance of drought in aseasonal tropical rainforests.</title>
        <authorList>
            <person name="Ng K.K.S."/>
            <person name="Kobayashi M.J."/>
            <person name="Fawcett J.A."/>
            <person name="Hatakeyama M."/>
            <person name="Paape T."/>
            <person name="Ng C.H."/>
            <person name="Ang C.C."/>
            <person name="Tnah L.H."/>
            <person name="Lee C.T."/>
            <person name="Nishiyama T."/>
            <person name="Sese J."/>
            <person name="O'Brien M.J."/>
            <person name="Copetti D."/>
            <person name="Mohd Noor M.I."/>
            <person name="Ong R.C."/>
            <person name="Putra M."/>
            <person name="Sireger I.Z."/>
            <person name="Indrioko S."/>
            <person name="Kosugi Y."/>
            <person name="Izuno A."/>
            <person name="Isagi Y."/>
            <person name="Lee S.L."/>
            <person name="Shimizu K.K."/>
        </authorList>
    </citation>
    <scope>NUCLEOTIDE SEQUENCE [LARGE SCALE GENOMIC DNA]</scope>
    <source>
        <strain evidence="14">214</strain>
    </source>
</reference>
<keyword evidence="2" id="KW-1003">Cell membrane</keyword>
<comment type="subcellular location">
    <subcellularLocation>
        <location evidence="1">Cell membrane</location>
        <topology evidence="1">Single-pass type I membrane protein</topology>
    </subcellularLocation>
</comment>
<protein>
    <submittedName>
        <fullName evidence="14">Uncharacterized protein</fullName>
    </submittedName>
</protein>
<dbReference type="InterPro" id="IPR011009">
    <property type="entry name" value="Kinase-like_dom_sf"/>
</dbReference>
<keyword evidence="8" id="KW-1015">Disulfide bond</keyword>
<keyword evidence="11" id="KW-0472">Membrane</keyword>
<dbReference type="Pfam" id="PF00954">
    <property type="entry name" value="S_locus_glycop"/>
    <property type="match status" value="1"/>
</dbReference>
<dbReference type="InterPro" id="IPR001480">
    <property type="entry name" value="Bulb-type_lectin_dom"/>
</dbReference>
<dbReference type="SMART" id="SM00108">
    <property type="entry name" value="B_lectin"/>
    <property type="match status" value="2"/>
</dbReference>
<evidence type="ECO:0000313" key="14">
    <source>
        <dbReference type="EMBL" id="GKV19186.1"/>
    </source>
</evidence>
<dbReference type="PROSITE" id="PS50948">
    <property type="entry name" value="PAN"/>
    <property type="match status" value="1"/>
</dbReference>
<evidence type="ECO:0000313" key="15">
    <source>
        <dbReference type="Proteomes" id="UP001054252"/>
    </source>
</evidence>
<feature type="domain" description="Apple" evidence="13">
    <location>
        <begin position="575"/>
        <end position="649"/>
    </location>
</feature>
<evidence type="ECO:0000256" key="4">
    <source>
        <dbReference type="ARBA" id="ARBA00022536"/>
    </source>
</evidence>
<dbReference type="CDD" id="cd00028">
    <property type="entry name" value="B_lectin"/>
    <property type="match status" value="2"/>
</dbReference>
<keyword evidence="5" id="KW-0732">Signal</keyword>
<evidence type="ECO:0000256" key="10">
    <source>
        <dbReference type="SAM" id="MobiDB-lite"/>
    </source>
</evidence>
<dbReference type="PROSITE" id="PS50927">
    <property type="entry name" value="BULB_LECTIN"/>
    <property type="match status" value="2"/>
</dbReference>
<sequence length="1105" mass="122442">MLPGELGSRGAWVRTSQTHELDSRGTQAPGCANPARGFAPREPKSWVHEEPRLLGANPGVGFARSLGSHLANPRVGFARNPGSWVCEPSSWVHTQKPGFTPRSLGSHLANPRAGFARSLGSQLANPRAGFARNPGSWVRTQLMGSHPGAFFSFILTLVLRTQAPGIAWRIECSPAGGESKMAVPDGEECPKAAKKSAAEFTCLYIIILISLILSTNNFPKNMLPVNQRFSVLLSSIFILLNLFLLHCYAAIYNITSSNPLSQNEILISPAQVFELGFFRPDSSTNQYVGIWYKNIAPRTVVWVTNKEKPVIDSTASLKIGSDGNLKLVDGNEVTLWSTNVSVRSNSSVAVLLDNGNFVLRDGSSEQELWQSFEHPGNTLLPGAGLGYDLETGERRVLSSWKSDSDPSPGDFVVEIVPRSPPQTFTWNGSVPYWRSGEWNKQQFIGYPAMDSTYSSLYSLVQNNEQRTGYFYINSNTSDRVLVISSDGSLKMMFWGKDTGWYSIWKGPNNTCEVYGTCGPFGVCKISEFPICRCLKGFVPKSDEEWNKNNWTGGCIRRTELSSCVAWTGEKTAQEAETDKFWKMSGMKLPDNSKYQEVNDVNDCGQQCLNNCSCKAYAYVKGIGCLFWTDDLMDMQEFSSDGEELFIRLASSELVFSAHGKLRVDLIISLTTVSCIIILGALVYGLCWQRTKKIGKKNRTSENFDPDARRYSPRDTSLESPLRSVVNRGEPQELPLFDFESIVSNILLDEKMNPKISDFGLARIFEGTQYLAKTHKVVGTLIEGGQIRIRSRAALIFVSMRKKRKRSKANASLEVSTNFAASHESRLSNLRSHYSLEDYARIKKRCKEDVITQPIGSCKSRLAGIVTAPPCGASSLVPPGRGLKRKIGCIDEIIRTGRCKDLPSTIGLKFVKRNMPTENQHFCILLSSVSIFLNLFLLHCYAATYNITSSNPLSQNEILISPAQVFELSFFHPDNSTNQYVGISYKNISPRTFVWVANRENPIVDSLASLKIGRDGNLKLVDGNEVTLWSNNVSDRSNSSVAVLLDNGNFVLQGVLSGQRLWQSFEHQVNTFLPGAVIGYDLETGERHVLSSCKSNSDQSHGDFVT</sequence>
<feature type="domain" description="Bulb-type lectin" evidence="12">
    <location>
        <begin position="251"/>
        <end position="372"/>
    </location>
</feature>
<dbReference type="Pfam" id="PF08276">
    <property type="entry name" value="PAN_2"/>
    <property type="match status" value="1"/>
</dbReference>
<keyword evidence="6" id="KW-0430">Lectin</keyword>
<feature type="region of interest" description="Disordered" evidence="10">
    <location>
        <begin position="17"/>
        <end position="42"/>
    </location>
</feature>
<feature type="domain" description="Bulb-type lectin" evidence="12">
    <location>
        <begin position="943"/>
        <end position="1064"/>
    </location>
</feature>
<feature type="transmembrane region" description="Helical" evidence="11">
    <location>
        <begin position="921"/>
        <end position="943"/>
    </location>
</feature>
<evidence type="ECO:0000256" key="3">
    <source>
        <dbReference type="ARBA" id="ARBA00022527"/>
    </source>
</evidence>
<dbReference type="PANTHER" id="PTHR32444:SF250">
    <property type="entry name" value="NON-SPECIFIC SERINE_THREONINE PROTEIN KINASE"/>
    <property type="match status" value="1"/>
</dbReference>
<dbReference type="InterPro" id="IPR036426">
    <property type="entry name" value="Bulb-type_lectin_dom_sf"/>
</dbReference>
<dbReference type="InterPro" id="IPR003609">
    <property type="entry name" value="Pan_app"/>
</dbReference>
<dbReference type="GO" id="GO:0030246">
    <property type="term" value="F:carbohydrate binding"/>
    <property type="evidence" value="ECO:0007669"/>
    <property type="project" value="UniProtKB-KW"/>
</dbReference>
<dbReference type="Proteomes" id="UP001054252">
    <property type="component" value="Unassembled WGS sequence"/>
</dbReference>
<evidence type="ECO:0000256" key="1">
    <source>
        <dbReference type="ARBA" id="ARBA00004251"/>
    </source>
</evidence>
<keyword evidence="7" id="KW-0808">Transferase</keyword>
<keyword evidence="7" id="KW-0418">Kinase</keyword>
<dbReference type="AlphaFoldDB" id="A0AAV5K3I5"/>
<name>A0AAV5K3I5_9ROSI</name>
<accession>A0AAV5K3I5</accession>
<dbReference type="GO" id="GO:0004674">
    <property type="term" value="F:protein serine/threonine kinase activity"/>
    <property type="evidence" value="ECO:0007669"/>
    <property type="project" value="UniProtKB-KW"/>
</dbReference>
<keyword evidence="9" id="KW-0325">Glycoprotein</keyword>
<keyword evidence="4" id="KW-0245">EGF-like domain</keyword>
<evidence type="ECO:0000256" key="11">
    <source>
        <dbReference type="SAM" id="Phobius"/>
    </source>
</evidence>
<evidence type="ECO:0000259" key="12">
    <source>
        <dbReference type="PROSITE" id="PS50927"/>
    </source>
</evidence>
<keyword evidence="11" id="KW-0812">Transmembrane</keyword>
<dbReference type="GO" id="GO:0005886">
    <property type="term" value="C:plasma membrane"/>
    <property type="evidence" value="ECO:0007669"/>
    <property type="project" value="UniProtKB-SubCell"/>
</dbReference>
<evidence type="ECO:0000256" key="8">
    <source>
        <dbReference type="ARBA" id="ARBA00023157"/>
    </source>
</evidence>
<keyword evidence="15" id="KW-1185">Reference proteome</keyword>
<evidence type="ECO:0000256" key="9">
    <source>
        <dbReference type="ARBA" id="ARBA00023180"/>
    </source>
</evidence>
<evidence type="ECO:0000256" key="5">
    <source>
        <dbReference type="ARBA" id="ARBA00022729"/>
    </source>
</evidence>
<organism evidence="14 15">
    <name type="scientific">Rubroshorea leprosula</name>
    <dbReference type="NCBI Taxonomy" id="152421"/>
    <lineage>
        <taxon>Eukaryota</taxon>
        <taxon>Viridiplantae</taxon>
        <taxon>Streptophyta</taxon>
        <taxon>Embryophyta</taxon>
        <taxon>Tracheophyta</taxon>
        <taxon>Spermatophyta</taxon>
        <taxon>Magnoliopsida</taxon>
        <taxon>eudicotyledons</taxon>
        <taxon>Gunneridae</taxon>
        <taxon>Pentapetalae</taxon>
        <taxon>rosids</taxon>
        <taxon>malvids</taxon>
        <taxon>Malvales</taxon>
        <taxon>Dipterocarpaceae</taxon>
        <taxon>Rubroshorea</taxon>
    </lineage>
</organism>
<dbReference type="PANTHER" id="PTHR32444">
    <property type="entry name" value="BULB-TYPE LECTIN DOMAIN-CONTAINING PROTEIN"/>
    <property type="match status" value="1"/>
</dbReference>
<evidence type="ECO:0000256" key="2">
    <source>
        <dbReference type="ARBA" id="ARBA00022475"/>
    </source>
</evidence>
<dbReference type="SUPFAM" id="SSF56112">
    <property type="entry name" value="Protein kinase-like (PK-like)"/>
    <property type="match status" value="1"/>
</dbReference>